<keyword evidence="3" id="KW-1185">Reference proteome</keyword>
<evidence type="ECO:0000313" key="2">
    <source>
        <dbReference type="EMBL" id="QJE96551.1"/>
    </source>
</evidence>
<evidence type="ECO:0000256" key="1">
    <source>
        <dbReference type="SAM" id="MobiDB-lite"/>
    </source>
</evidence>
<proteinExistence type="predicted"/>
<organism evidence="2 3">
    <name type="scientific">Luteolibacter luteus</name>
    <dbReference type="NCBI Taxonomy" id="2728835"/>
    <lineage>
        <taxon>Bacteria</taxon>
        <taxon>Pseudomonadati</taxon>
        <taxon>Verrucomicrobiota</taxon>
        <taxon>Verrucomicrobiia</taxon>
        <taxon>Verrucomicrobiales</taxon>
        <taxon>Verrucomicrobiaceae</taxon>
        <taxon>Luteolibacter</taxon>
    </lineage>
</organism>
<dbReference type="EMBL" id="CP051774">
    <property type="protein sequence ID" value="QJE96551.1"/>
    <property type="molecule type" value="Genomic_DNA"/>
</dbReference>
<evidence type="ECO:0000313" key="3">
    <source>
        <dbReference type="Proteomes" id="UP000501812"/>
    </source>
</evidence>
<accession>A0A858RIZ5</accession>
<dbReference type="Proteomes" id="UP000501812">
    <property type="component" value="Chromosome"/>
</dbReference>
<name>A0A858RIZ5_9BACT</name>
<feature type="compositionally biased region" description="Low complexity" evidence="1">
    <location>
        <begin position="35"/>
        <end position="52"/>
    </location>
</feature>
<sequence>MSGDSSRSLGVPVLAGASGILLGVVCQRAIEDPQRSSSNSSDASRQATSSTTPTPPAASPDPGATTRLLREISSLSAEDCRSRVLEYLESGKTGLDLEMEAIFRRWLSLEKADQIIDQLSDPKASISSRWLAPFFLAWVAIDEKAAMDAARHSQFRAERALHAIAIHDPSFIEHLKGESDLLERQSRLRVALFSLGRDAPEIARSISTAELSSDFKKRALVSVAQGWASRNPAAAFEWTRSLNPAEEPGRSVLHAVMTEWCEHDLEAAKKAWASIELPDTEQRPGFSRADPPAPLLLTQSGFAAGHIAAALARDPFLDVAGLYRALSEADIDWDKPGYFAPAIDHDGWYPADPGAAAKEAEKLPAGKARDRLLELICNTWAKHDLNAAADYARSRGVESSYIATLRDKPTEEMRREAFSKPEETFASLFSADAFGPEDKDSPRLYQLAQEWAGRDPQAAAKWLSEQDLPADGKGSRDANIDMLFSNTVGYYWARTDPVGVTQWLDSLPDGRLKSRAWGAAHERVAEYSPDYAFTLGAAWSEGESRMRNLEADLKAVSKNIGTPLAMALLDSPGLSAEERVTLENALRTNANP</sequence>
<dbReference type="AlphaFoldDB" id="A0A858RIZ5"/>
<protein>
    <submittedName>
        <fullName evidence="2">Uncharacterized protein</fullName>
    </submittedName>
</protein>
<feature type="region of interest" description="Disordered" evidence="1">
    <location>
        <begin position="32"/>
        <end position="64"/>
    </location>
</feature>
<reference evidence="2 3" key="1">
    <citation type="submission" date="2020-04" db="EMBL/GenBank/DDBJ databases">
        <title>Luteolibacter sp. G-1-1-1 isolated from soil.</title>
        <authorList>
            <person name="Dahal R.H."/>
        </authorList>
    </citation>
    <scope>NUCLEOTIDE SEQUENCE [LARGE SCALE GENOMIC DNA]</scope>
    <source>
        <strain evidence="2 3">G-1-1-1</strain>
    </source>
</reference>
<dbReference type="RefSeq" id="WP_169454952.1">
    <property type="nucleotide sequence ID" value="NZ_CP051774.1"/>
</dbReference>
<gene>
    <name evidence="2" type="ORF">HHL09_12415</name>
</gene>
<dbReference type="KEGG" id="luo:HHL09_12415"/>